<proteinExistence type="predicted"/>
<dbReference type="Proteomes" id="UP000712281">
    <property type="component" value="Unassembled WGS sequence"/>
</dbReference>
<reference evidence="1" key="1">
    <citation type="submission" date="2019-12" db="EMBL/GenBank/DDBJ databases">
        <title>Genome sequencing and annotation of Brassica cretica.</title>
        <authorList>
            <person name="Studholme D.J."/>
            <person name="Sarris P.F."/>
        </authorList>
    </citation>
    <scope>NUCLEOTIDE SEQUENCE</scope>
    <source>
        <strain evidence="1">PFS-001/15</strain>
        <tissue evidence="1">Leaf</tissue>
    </source>
</reference>
<evidence type="ECO:0000313" key="1">
    <source>
        <dbReference type="EMBL" id="KAF2551914.1"/>
    </source>
</evidence>
<name>A0A8S9H514_BRACR</name>
<organism evidence="1 2">
    <name type="scientific">Brassica cretica</name>
    <name type="common">Mustard</name>
    <dbReference type="NCBI Taxonomy" id="69181"/>
    <lineage>
        <taxon>Eukaryota</taxon>
        <taxon>Viridiplantae</taxon>
        <taxon>Streptophyta</taxon>
        <taxon>Embryophyta</taxon>
        <taxon>Tracheophyta</taxon>
        <taxon>Spermatophyta</taxon>
        <taxon>Magnoliopsida</taxon>
        <taxon>eudicotyledons</taxon>
        <taxon>Gunneridae</taxon>
        <taxon>Pentapetalae</taxon>
        <taxon>rosids</taxon>
        <taxon>malvids</taxon>
        <taxon>Brassicales</taxon>
        <taxon>Brassicaceae</taxon>
        <taxon>Brassiceae</taxon>
        <taxon>Brassica</taxon>
    </lineage>
</organism>
<sequence>MSQSKRFFKDALPSYFDPESLSAQGGEIFPKIEFLLIPLIVKKLGSTGLPPAVCKHLHLSHGVRRGLALEGSLTGRVRALTHSSIPSAIYANSRRRRSFGFRTVDNVLTLLLVVTSHVMRHIFCATVSVFLSRRL</sequence>
<accession>A0A8S9H514</accession>
<comment type="caution">
    <text evidence="1">The sequence shown here is derived from an EMBL/GenBank/DDBJ whole genome shotgun (WGS) entry which is preliminary data.</text>
</comment>
<protein>
    <submittedName>
        <fullName evidence="1">Uncharacterized protein</fullName>
    </submittedName>
</protein>
<dbReference type="EMBL" id="QGKW02001988">
    <property type="protein sequence ID" value="KAF2551914.1"/>
    <property type="molecule type" value="Genomic_DNA"/>
</dbReference>
<evidence type="ECO:0000313" key="2">
    <source>
        <dbReference type="Proteomes" id="UP000712281"/>
    </source>
</evidence>
<gene>
    <name evidence="1" type="ORF">F2Q68_00034865</name>
</gene>
<dbReference type="AlphaFoldDB" id="A0A8S9H514"/>